<dbReference type="AlphaFoldDB" id="A0A0F9RI15"/>
<name>A0A0F9RI15_9ZZZZ</name>
<reference evidence="1" key="1">
    <citation type="journal article" date="2015" name="Nature">
        <title>Complex archaea that bridge the gap between prokaryotes and eukaryotes.</title>
        <authorList>
            <person name="Spang A."/>
            <person name="Saw J.H."/>
            <person name="Jorgensen S.L."/>
            <person name="Zaremba-Niedzwiedzka K."/>
            <person name="Martijn J."/>
            <person name="Lind A.E."/>
            <person name="van Eijk R."/>
            <person name="Schleper C."/>
            <person name="Guy L."/>
            <person name="Ettema T.J."/>
        </authorList>
    </citation>
    <scope>NUCLEOTIDE SEQUENCE</scope>
</reference>
<accession>A0A0F9RI15</accession>
<gene>
    <name evidence="1" type="ORF">LCGC14_0971180</name>
</gene>
<organism evidence="1">
    <name type="scientific">marine sediment metagenome</name>
    <dbReference type="NCBI Taxonomy" id="412755"/>
    <lineage>
        <taxon>unclassified sequences</taxon>
        <taxon>metagenomes</taxon>
        <taxon>ecological metagenomes</taxon>
    </lineage>
</organism>
<dbReference type="EMBL" id="LAZR01003570">
    <property type="protein sequence ID" value="KKN16913.1"/>
    <property type="molecule type" value="Genomic_DNA"/>
</dbReference>
<comment type="caution">
    <text evidence="1">The sequence shown here is derived from an EMBL/GenBank/DDBJ whole genome shotgun (WGS) entry which is preliminary data.</text>
</comment>
<evidence type="ECO:0000313" key="1">
    <source>
        <dbReference type="EMBL" id="KKN16913.1"/>
    </source>
</evidence>
<sequence length="88" mass="10199">MKTFTKQRYGLMERARKEYTYQAEFPPTVDCSFCPGTAKLMCLVDDDEGHIEYARPRGYKGIWPHDQMAMANYMCAKCGEISTEWNQG</sequence>
<protein>
    <submittedName>
        <fullName evidence="1">Uncharacterized protein</fullName>
    </submittedName>
</protein>
<proteinExistence type="predicted"/>